<dbReference type="SUPFAM" id="SSF49299">
    <property type="entry name" value="PKD domain"/>
    <property type="match status" value="1"/>
</dbReference>
<reference evidence="3 4" key="1">
    <citation type="submission" date="2019-08" db="EMBL/GenBank/DDBJ databases">
        <title>Genomes of Antarctic Bizionia species.</title>
        <authorList>
            <person name="Bowman J.P."/>
        </authorList>
    </citation>
    <scope>NUCLEOTIDE SEQUENCE [LARGE SCALE GENOMIC DNA]</scope>
    <source>
        <strain evidence="3 4">IC164</strain>
    </source>
</reference>
<comment type="caution">
    <text evidence="3">The sequence shown here is derived from an EMBL/GenBank/DDBJ whole genome shotgun (WGS) entry which is preliminary data.</text>
</comment>
<sequence length="797" mass="86573">MKHFIYSFFLALILSLTSANLSAQNESAFWFFGQGAGLNFNTGYPVPELNGELNTEEGCATISSKLGELLFYTDGVTVWNKNHQVMNNGTGLTGDASSTQSAIIIPKPNSASIYYIFTVDGRAGSDGLRFSEVDMTLDNDLGAITSTKNVMLISSSTEKITAVESADGESVWVIGHKWNSNEFVSYLVGATGVNTTPIISAIGSFHQGILNNSIGYLKASPNKEKIASVKSYTNGIVEIFDFNPTTGVLTNPLIIDNFTSDDLGPYGCEFSPDSRILYVTEIIRDGDNFSKIHQYDLTAGSALQIIDSDTIIIEEEGLLGAVQQAIDGKIYVAKSGSNSIGVINSPNILGLECNYSPESVNLGQNNISSLGLPPFIQSYFFATNVFNNTCFGDTTQFSIDTASTITSISWDFGDPASGVNNISNSMNPSHVFTAPGNYNVTITFEVEGETQILYRMLSIDNEPPVLDLPPLVICNPDDSSTTSFNLINAIPTSIQNNPDLNFSFFTTENDAITTTNPILNPLAFTTTSNTTIFVKLDTANGNGCYSINELDILLLDRPDIEEFEAVFFCDNGNTSVILDVGNLPLPMSNYSFIWSVAGETSSQITVDMAGTYTVTITQNASITTENPDGCSAIRTVIVSASSLATINAVETTGTNALIIISGLGDYEFSLDNPNGGYQNSNYFSNISPGIHTVYVRDKNSCGRAEISFSIIDFPPYFTPNGDGVNDFWQVYGVSATEEPNTVIHIFNRFGKFITEIKPSSRGWDGTYNGKPMPTSDYWFFVTLEDGRRFKNHFTLKR</sequence>
<dbReference type="Gene3D" id="2.60.40.10">
    <property type="entry name" value="Immunoglobulins"/>
    <property type="match status" value="1"/>
</dbReference>
<feature type="chain" id="PRO_5046799958" evidence="1">
    <location>
        <begin position="24"/>
        <end position="797"/>
    </location>
</feature>
<evidence type="ECO:0000259" key="2">
    <source>
        <dbReference type="PROSITE" id="PS50093"/>
    </source>
</evidence>
<evidence type="ECO:0000313" key="3">
    <source>
        <dbReference type="EMBL" id="TYC17108.1"/>
    </source>
</evidence>
<feature type="domain" description="PKD" evidence="2">
    <location>
        <begin position="394"/>
        <end position="443"/>
    </location>
</feature>
<organism evidence="3 4">
    <name type="scientific">Bizionia gelidisalsuginis</name>
    <dbReference type="NCBI Taxonomy" id="291188"/>
    <lineage>
        <taxon>Bacteria</taxon>
        <taxon>Pseudomonadati</taxon>
        <taxon>Bacteroidota</taxon>
        <taxon>Flavobacteriia</taxon>
        <taxon>Flavobacteriales</taxon>
        <taxon>Flavobacteriaceae</taxon>
        <taxon>Bizionia</taxon>
    </lineage>
</organism>
<dbReference type="NCBIfam" id="TIGR04131">
    <property type="entry name" value="Bac_Flav_CTERM"/>
    <property type="match status" value="1"/>
</dbReference>
<dbReference type="PROSITE" id="PS50093">
    <property type="entry name" value="PKD"/>
    <property type="match status" value="1"/>
</dbReference>
<gene>
    <name evidence="3" type="ORF">ES677_02710</name>
</gene>
<dbReference type="Pfam" id="PF18911">
    <property type="entry name" value="PKD_4"/>
    <property type="match status" value="1"/>
</dbReference>
<keyword evidence="4" id="KW-1185">Reference proteome</keyword>
<keyword evidence="1" id="KW-0732">Signal</keyword>
<name>A0ABY3MDR1_9FLAO</name>
<feature type="signal peptide" evidence="1">
    <location>
        <begin position="1"/>
        <end position="23"/>
    </location>
</feature>
<dbReference type="Pfam" id="PF13585">
    <property type="entry name" value="CHU_C"/>
    <property type="match status" value="1"/>
</dbReference>
<dbReference type="SUPFAM" id="SSF63829">
    <property type="entry name" value="Calcium-dependent phosphotriesterase"/>
    <property type="match status" value="1"/>
</dbReference>
<proteinExistence type="predicted"/>
<dbReference type="InterPro" id="IPR013783">
    <property type="entry name" value="Ig-like_fold"/>
</dbReference>
<evidence type="ECO:0000313" key="4">
    <source>
        <dbReference type="Proteomes" id="UP000323621"/>
    </source>
</evidence>
<dbReference type="Proteomes" id="UP000323621">
    <property type="component" value="Unassembled WGS sequence"/>
</dbReference>
<dbReference type="InterPro" id="IPR035986">
    <property type="entry name" value="PKD_dom_sf"/>
</dbReference>
<dbReference type="RefSeq" id="WP_148380358.1">
    <property type="nucleotide sequence ID" value="NZ_VSKN01000002.1"/>
</dbReference>
<dbReference type="InterPro" id="IPR000601">
    <property type="entry name" value="PKD_dom"/>
</dbReference>
<dbReference type="CDD" id="cd00146">
    <property type="entry name" value="PKD"/>
    <property type="match status" value="1"/>
</dbReference>
<accession>A0ABY3MDR1</accession>
<dbReference type="EMBL" id="VSKN01000002">
    <property type="protein sequence ID" value="TYC17108.1"/>
    <property type="molecule type" value="Genomic_DNA"/>
</dbReference>
<protein>
    <submittedName>
        <fullName evidence="3">T9SS type B sorting domain-containing protein</fullName>
    </submittedName>
</protein>
<evidence type="ECO:0000256" key="1">
    <source>
        <dbReference type="SAM" id="SignalP"/>
    </source>
</evidence>
<dbReference type="InterPro" id="IPR026341">
    <property type="entry name" value="T9SS_type_B"/>
</dbReference>